<keyword evidence="1" id="KW-1133">Transmembrane helix</keyword>
<evidence type="ECO:0000313" key="2">
    <source>
        <dbReference type="EMBL" id="ODQ75240.1"/>
    </source>
</evidence>
<keyword evidence="1" id="KW-0812">Transmembrane</keyword>
<feature type="transmembrane region" description="Helical" evidence="1">
    <location>
        <begin position="50"/>
        <end position="68"/>
    </location>
</feature>
<dbReference type="Proteomes" id="UP000094385">
    <property type="component" value="Unassembled WGS sequence"/>
</dbReference>
<dbReference type="Pfam" id="PF08592">
    <property type="entry name" value="Anthrone_oxy"/>
    <property type="match status" value="1"/>
</dbReference>
<dbReference type="OrthoDB" id="5954308at2759"/>
<evidence type="ECO:0008006" key="4">
    <source>
        <dbReference type="Google" id="ProtNLM"/>
    </source>
</evidence>
<reference evidence="2 3" key="1">
    <citation type="journal article" date="2016" name="Proc. Natl. Acad. Sci. U.S.A.">
        <title>Comparative genomics of biotechnologically important yeasts.</title>
        <authorList>
            <person name="Riley R."/>
            <person name="Haridas S."/>
            <person name="Wolfe K.H."/>
            <person name="Lopes M.R."/>
            <person name="Hittinger C.T."/>
            <person name="Goeker M."/>
            <person name="Salamov A.A."/>
            <person name="Wisecaver J.H."/>
            <person name="Long T.M."/>
            <person name="Calvey C.H."/>
            <person name="Aerts A.L."/>
            <person name="Barry K.W."/>
            <person name="Choi C."/>
            <person name="Clum A."/>
            <person name="Coughlan A.Y."/>
            <person name="Deshpande S."/>
            <person name="Douglass A.P."/>
            <person name="Hanson S.J."/>
            <person name="Klenk H.-P."/>
            <person name="LaButti K.M."/>
            <person name="Lapidus A."/>
            <person name="Lindquist E.A."/>
            <person name="Lipzen A.M."/>
            <person name="Meier-Kolthoff J.P."/>
            <person name="Ohm R.A."/>
            <person name="Otillar R.P."/>
            <person name="Pangilinan J.L."/>
            <person name="Peng Y."/>
            <person name="Rokas A."/>
            <person name="Rosa C.A."/>
            <person name="Scheuner C."/>
            <person name="Sibirny A.A."/>
            <person name="Slot J.C."/>
            <person name="Stielow J.B."/>
            <person name="Sun H."/>
            <person name="Kurtzman C.P."/>
            <person name="Blackwell M."/>
            <person name="Grigoriev I.V."/>
            <person name="Jeffries T.W."/>
        </authorList>
    </citation>
    <scope>NUCLEOTIDE SEQUENCE [LARGE SCALE GENOMIC DNA]</scope>
    <source>
        <strain evidence="2 3">NRRL Y-11557</strain>
    </source>
</reference>
<dbReference type="AlphaFoldDB" id="A0A1E3QC85"/>
<sequence>MPSSIATLLGTAGLGLLSSGVLSFSFFCTPIVLTAPPELQPVLFKRMYTLGRATMPVLGVATASALVYSYATSVIKEPHYLYSAGLALAIVPFTLLFMMPTVRACQEQRPDLESCIKRWTNLNLIRSAFPLAAFVLNLIFVV</sequence>
<keyword evidence="1" id="KW-0472">Membrane</keyword>
<feature type="transmembrane region" description="Helical" evidence="1">
    <location>
        <begin position="122"/>
        <end position="141"/>
    </location>
</feature>
<evidence type="ECO:0000313" key="3">
    <source>
        <dbReference type="Proteomes" id="UP000094385"/>
    </source>
</evidence>
<keyword evidence="3" id="KW-1185">Reference proteome</keyword>
<dbReference type="PANTHER" id="PTHR36535">
    <property type="entry name" value="YALI0E30327P"/>
    <property type="match status" value="1"/>
</dbReference>
<dbReference type="InterPro" id="IPR013901">
    <property type="entry name" value="Anthrone_oxy"/>
</dbReference>
<name>A0A1E3QC85_LIPST</name>
<dbReference type="PANTHER" id="PTHR36535:SF1">
    <property type="entry name" value="DUF1772 DOMAIN-CONTAINING PROTEIN"/>
    <property type="match status" value="1"/>
</dbReference>
<dbReference type="EMBL" id="KV454291">
    <property type="protein sequence ID" value="ODQ75240.1"/>
    <property type="molecule type" value="Genomic_DNA"/>
</dbReference>
<feature type="transmembrane region" description="Helical" evidence="1">
    <location>
        <begin position="80"/>
        <end position="102"/>
    </location>
</feature>
<protein>
    <recommendedName>
        <fullName evidence="4">DUF1772 domain-containing protein</fullName>
    </recommendedName>
</protein>
<proteinExistence type="predicted"/>
<gene>
    <name evidence="2" type="ORF">LIPSTDRAFT_241614</name>
</gene>
<dbReference type="STRING" id="675824.A0A1E3QC85"/>
<accession>A0A1E3QC85</accession>
<evidence type="ECO:0000256" key="1">
    <source>
        <dbReference type="SAM" id="Phobius"/>
    </source>
</evidence>
<organism evidence="2 3">
    <name type="scientific">Lipomyces starkeyi NRRL Y-11557</name>
    <dbReference type="NCBI Taxonomy" id="675824"/>
    <lineage>
        <taxon>Eukaryota</taxon>
        <taxon>Fungi</taxon>
        <taxon>Dikarya</taxon>
        <taxon>Ascomycota</taxon>
        <taxon>Saccharomycotina</taxon>
        <taxon>Lipomycetes</taxon>
        <taxon>Lipomycetales</taxon>
        <taxon>Lipomycetaceae</taxon>
        <taxon>Lipomyces</taxon>
    </lineage>
</organism>